<dbReference type="SMART" id="SM00388">
    <property type="entry name" value="HisKA"/>
    <property type="match status" value="1"/>
</dbReference>
<dbReference type="GO" id="GO:0000155">
    <property type="term" value="F:phosphorelay sensor kinase activity"/>
    <property type="evidence" value="ECO:0007669"/>
    <property type="project" value="InterPro"/>
</dbReference>
<dbReference type="CDD" id="cd00082">
    <property type="entry name" value="HisKA"/>
    <property type="match status" value="1"/>
</dbReference>
<evidence type="ECO:0000313" key="12">
    <source>
        <dbReference type="EMBL" id="KUG53692.1"/>
    </source>
</evidence>
<keyword evidence="9" id="KW-0843">Virulence</keyword>
<dbReference type="SUPFAM" id="SSF55874">
    <property type="entry name" value="ATPase domain of HSP90 chaperone/DNA topoisomerase II/histidine kinase"/>
    <property type="match status" value="1"/>
</dbReference>
<name>A0A0W8I663_9MICO</name>
<evidence type="ECO:0000256" key="1">
    <source>
        <dbReference type="ARBA" id="ARBA00000085"/>
    </source>
</evidence>
<feature type="domain" description="Histidine kinase" evidence="11">
    <location>
        <begin position="151"/>
        <end position="352"/>
    </location>
</feature>
<keyword evidence="5" id="KW-0597">Phosphoprotein</keyword>
<sequence>MRKVLRDLAVRIVLTVVGVSLLFGALIAWLLREAQTTRWQTGSGEMPDWWLLGTLVLTGAVILAIAVPAARSWADRAAESTARPLRQLAHRTDELASGGFVLDPQTRPGRLVEQEPFRSGIAEIDAVAREVDRHHHTFARALVFERSFAADASHQLRTPLAALLLRLEEIAQSDDASVARAEAEIAISQVERLTGVVDELLQRTRAGHASGGAVSAADAVLAGLDEEWTPAFEERGRSIELTCERGVIVEASASVLSQVLNTLVENSLVHGRGDVRVHVARSGPSAVFTVSDQGPGIPRDLARTIFDRGTTSGQGTGLGLAVARETAESIGGRLELTRAFPPTFACYLPLAVTP</sequence>
<gene>
    <name evidence="12" type="ORF">AVL62_02690</name>
</gene>
<dbReference type="Gene3D" id="1.10.287.130">
    <property type="match status" value="1"/>
</dbReference>
<dbReference type="EC" id="2.7.13.3" evidence="3"/>
<dbReference type="PANTHER" id="PTHR44936:SF9">
    <property type="entry name" value="SENSOR PROTEIN CREC"/>
    <property type="match status" value="1"/>
</dbReference>
<dbReference type="InterPro" id="IPR036890">
    <property type="entry name" value="HATPase_C_sf"/>
</dbReference>
<proteinExistence type="predicted"/>
<keyword evidence="10" id="KW-1133">Transmembrane helix</keyword>
<comment type="caution">
    <text evidence="12">The sequence shown here is derived from an EMBL/GenBank/DDBJ whole genome shotgun (WGS) entry which is preliminary data.</text>
</comment>
<evidence type="ECO:0000313" key="13">
    <source>
        <dbReference type="Proteomes" id="UP000054837"/>
    </source>
</evidence>
<feature type="transmembrane region" description="Helical" evidence="10">
    <location>
        <begin position="50"/>
        <end position="70"/>
    </location>
</feature>
<dbReference type="PRINTS" id="PR00344">
    <property type="entry name" value="BCTRLSENSOR"/>
</dbReference>
<evidence type="ECO:0000256" key="8">
    <source>
        <dbReference type="ARBA" id="ARBA00023012"/>
    </source>
</evidence>
<dbReference type="InterPro" id="IPR003594">
    <property type="entry name" value="HATPase_dom"/>
</dbReference>
<keyword evidence="8" id="KW-0902">Two-component regulatory system</keyword>
<protein>
    <recommendedName>
        <fullName evidence="3">histidine kinase</fullName>
        <ecNumber evidence="3">2.7.13.3</ecNumber>
    </recommendedName>
</protein>
<keyword evidence="10" id="KW-0472">Membrane</keyword>
<comment type="subcellular location">
    <subcellularLocation>
        <location evidence="2">Cell membrane</location>
        <topology evidence="2">Multi-pass membrane protein</topology>
    </subcellularLocation>
</comment>
<keyword evidence="6" id="KW-0808">Transferase</keyword>
<reference evidence="12 13" key="1">
    <citation type="submission" date="2015-12" db="EMBL/GenBank/DDBJ databases">
        <title>Serinicoccus chungangenesis strain CD08_5 genome sequencing and assembly.</title>
        <authorList>
            <person name="Chander A.M."/>
            <person name="Kaur G."/>
            <person name="Nair G.R."/>
            <person name="Dhawan D.K."/>
            <person name="Kochhar R.K."/>
            <person name="Mayilraj S."/>
            <person name="Bhadada S.K."/>
        </authorList>
    </citation>
    <scope>NUCLEOTIDE SEQUENCE [LARGE SCALE GENOMIC DNA]</scope>
    <source>
        <strain evidence="12 13">CD08_5</strain>
    </source>
</reference>
<evidence type="ECO:0000256" key="5">
    <source>
        <dbReference type="ARBA" id="ARBA00022553"/>
    </source>
</evidence>
<dbReference type="EMBL" id="LQBL01000028">
    <property type="protein sequence ID" value="KUG53692.1"/>
    <property type="molecule type" value="Genomic_DNA"/>
</dbReference>
<dbReference type="Pfam" id="PF00512">
    <property type="entry name" value="HisKA"/>
    <property type="match status" value="1"/>
</dbReference>
<dbReference type="InterPro" id="IPR003661">
    <property type="entry name" value="HisK_dim/P_dom"/>
</dbReference>
<accession>A0A0W8I663</accession>
<dbReference type="InterPro" id="IPR004358">
    <property type="entry name" value="Sig_transdc_His_kin-like_C"/>
</dbReference>
<comment type="catalytic activity">
    <reaction evidence="1">
        <text>ATP + protein L-histidine = ADP + protein N-phospho-L-histidine.</text>
        <dbReference type="EC" id="2.7.13.3"/>
    </reaction>
</comment>
<keyword evidence="13" id="KW-1185">Reference proteome</keyword>
<dbReference type="PANTHER" id="PTHR44936">
    <property type="entry name" value="SENSOR PROTEIN CREC"/>
    <property type="match status" value="1"/>
</dbReference>
<evidence type="ECO:0000259" key="11">
    <source>
        <dbReference type="PROSITE" id="PS50109"/>
    </source>
</evidence>
<dbReference type="SUPFAM" id="SSF47384">
    <property type="entry name" value="Homodimeric domain of signal transducing histidine kinase"/>
    <property type="match status" value="1"/>
</dbReference>
<dbReference type="RefSeq" id="WP_058891700.1">
    <property type="nucleotide sequence ID" value="NZ_LQBL01000028.1"/>
</dbReference>
<dbReference type="InterPro" id="IPR036097">
    <property type="entry name" value="HisK_dim/P_sf"/>
</dbReference>
<dbReference type="InterPro" id="IPR050980">
    <property type="entry name" value="2C_sensor_his_kinase"/>
</dbReference>
<dbReference type="PROSITE" id="PS50109">
    <property type="entry name" value="HIS_KIN"/>
    <property type="match status" value="1"/>
</dbReference>
<dbReference type="Pfam" id="PF02518">
    <property type="entry name" value="HATPase_c"/>
    <property type="match status" value="1"/>
</dbReference>
<keyword evidence="4" id="KW-1003">Cell membrane</keyword>
<dbReference type="Proteomes" id="UP000054837">
    <property type="component" value="Unassembled WGS sequence"/>
</dbReference>
<dbReference type="STRING" id="767452.AVL62_02690"/>
<dbReference type="SMART" id="SM00387">
    <property type="entry name" value="HATPase_c"/>
    <property type="match status" value="1"/>
</dbReference>
<evidence type="ECO:0000256" key="2">
    <source>
        <dbReference type="ARBA" id="ARBA00004651"/>
    </source>
</evidence>
<evidence type="ECO:0000256" key="3">
    <source>
        <dbReference type="ARBA" id="ARBA00012438"/>
    </source>
</evidence>
<evidence type="ECO:0000256" key="4">
    <source>
        <dbReference type="ARBA" id="ARBA00022475"/>
    </source>
</evidence>
<dbReference type="Gene3D" id="3.30.565.10">
    <property type="entry name" value="Histidine kinase-like ATPase, C-terminal domain"/>
    <property type="match status" value="1"/>
</dbReference>
<dbReference type="OrthoDB" id="5499837at2"/>
<dbReference type="AlphaFoldDB" id="A0A0W8I663"/>
<evidence type="ECO:0000256" key="10">
    <source>
        <dbReference type="SAM" id="Phobius"/>
    </source>
</evidence>
<feature type="transmembrane region" description="Helical" evidence="10">
    <location>
        <begin position="12"/>
        <end position="30"/>
    </location>
</feature>
<keyword evidence="7" id="KW-0418">Kinase</keyword>
<evidence type="ECO:0000256" key="9">
    <source>
        <dbReference type="ARBA" id="ARBA00023026"/>
    </source>
</evidence>
<organism evidence="12 13">
    <name type="scientific">Serinicoccus chungangensis</name>
    <dbReference type="NCBI Taxonomy" id="767452"/>
    <lineage>
        <taxon>Bacteria</taxon>
        <taxon>Bacillati</taxon>
        <taxon>Actinomycetota</taxon>
        <taxon>Actinomycetes</taxon>
        <taxon>Micrococcales</taxon>
        <taxon>Ornithinimicrobiaceae</taxon>
        <taxon>Serinicoccus</taxon>
    </lineage>
</organism>
<evidence type="ECO:0000256" key="6">
    <source>
        <dbReference type="ARBA" id="ARBA00022679"/>
    </source>
</evidence>
<keyword evidence="10" id="KW-0812">Transmembrane</keyword>
<dbReference type="GO" id="GO:0005886">
    <property type="term" value="C:plasma membrane"/>
    <property type="evidence" value="ECO:0007669"/>
    <property type="project" value="UniProtKB-SubCell"/>
</dbReference>
<evidence type="ECO:0000256" key="7">
    <source>
        <dbReference type="ARBA" id="ARBA00022777"/>
    </source>
</evidence>
<dbReference type="InterPro" id="IPR005467">
    <property type="entry name" value="His_kinase_dom"/>
</dbReference>